<reference evidence="2" key="1">
    <citation type="submission" date="2011-06" db="EMBL/GenBank/DDBJ databases">
        <title>Complete genome sequence of Paenibacillus mucilaginosus KNP414.</title>
        <authorList>
            <person name="Wang J."/>
            <person name="Hu S."/>
            <person name="Hu X."/>
            <person name="Zhang B."/>
            <person name="Dong D."/>
            <person name="Zhang S."/>
            <person name="Zhao K."/>
            <person name="Wu D."/>
        </authorList>
    </citation>
    <scope>NUCLEOTIDE SEQUENCE [LARGE SCALE GENOMIC DNA]</scope>
    <source>
        <strain evidence="2">KNP414</strain>
    </source>
</reference>
<dbReference type="AlphaFoldDB" id="F8FEV0"/>
<sequence length="69" mass="7676">MLLSLIPCRIRRNAPMKIETNAYQIAPLTEQTQVVDIIQEAESKLARMTGSEITLIAYSKKGEEPDGEA</sequence>
<reference evidence="1 2" key="2">
    <citation type="journal article" date="2013" name="Genome Announc.">
        <title>Genome Sequence of Growth-Improving Paenibacillus mucilaginosus Strain KNP414.</title>
        <authorList>
            <person name="Lu J.J."/>
            <person name="Wang J.F."/>
            <person name="Hu X.F."/>
        </authorList>
    </citation>
    <scope>NUCLEOTIDE SEQUENCE [LARGE SCALE GENOMIC DNA]</scope>
    <source>
        <strain evidence="1 2">KNP414</strain>
    </source>
</reference>
<accession>F8FEV0</accession>
<organism evidence="1 2">
    <name type="scientific">Paenibacillus mucilaginosus (strain KNP414)</name>
    <dbReference type="NCBI Taxonomy" id="1036673"/>
    <lineage>
        <taxon>Bacteria</taxon>
        <taxon>Bacillati</taxon>
        <taxon>Bacillota</taxon>
        <taxon>Bacilli</taxon>
        <taxon>Bacillales</taxon>
        <taxon>Paenibacillaceae</taxon>
        <taxon>Paenibacillus</taxon>
    </lineage>
</organism>
<gene>
    <name evidence="1" type="ordered locus">KNP414_07699</name>
</gene>
<proteinExistence type="predicted"/>
<dbReference type="EMBL" id="CP002869">
    <property type="protein sequence ID" value="AEI46185.1"/>
    <property type="molecule type" value="Genomic_DNA"/>
</dbReference>
<name>F8FEV0_PAEMK</name>
<dbReference type="PATRIC" id="fig|1036673.3.peg.7177"/>
<evidence type="ECO:0000313" key="1">
    <source>
        <dbReference type="EMBL" id="AEI46185.1"/>
    </source>
</evidence>
<dbReference type="HOGENOM" id="CLU_203924_0_0_9"/>
<protein>
    <submittedName>
        <fullName evidence="1">Uncharacterized protein</fullName>
    </submittedName>
</protein>
<evidence type="ECO:0000313" key="2">
    <source>
        <dbReference type="Proteomes" id="UP000006620"/>
    </source>
</evidence>
<dbReference type="KEGG" id="pms:KNP414_07699"/>
<dbReference type="Proteomes" id="UP000006620">
    <property type="component" value="Chromosome"/>
</dbReference>